<dbReference type="EMBL" id="JAOTGU010000011">
    <property type="protein sequence ID" value="MDB6262445.1"/>
    <property type="molecule type" value="Genomic_DNA"/>
</dbReference>
<dbReference type="InterPro" id="IPR041501">
    <property type="entry name" value="DarA_C"/>
</dbReference>
<evidence type="ECO:0000259" key="1">
    <source>
        <dbReference type="Pfam" id="PF18789"/>
    </source>
</evidence>
<dbReference type="AlphaFoldDB" id="A0A9X3W9M3"/>
<comment type="caution">
    <text evidence="2">The sequence shown here is derived from an EMBL/GenBank/DDBJ whole genome shotgun (WGS) entry which is preliminary data.</text>
</comment>
<reference evidence="2" key="2">
    <citation type="submission" date="2022-10" db="EMBL/GenBank/DDBJ databases">
        <authorList>
            <person name="Kostovova I."/>
            <person name="Moravkova M."/>
            <person name="Pechar R."/>
        </authorList>
    </citation>
    <scope>NUCLEOTIDE SEQUENCE</scope>
    <source>
        <strain evidence="2">M356A</strain>
    </source>
</reference>
<feature type="domain" description="Defence against restriction A C-terminal" evidence="1">
    <location>
        <begin position="81"/>
        <end position="141"/>
    </location>
</feature>
<evidence type="ECO:0000313" key="2">
    <source>
        <dbReference type="EMBL" id="MDB6262445.1"/>
    </source>
</evidence>
<reference evidence="2" key="1">
    <citation type="journal article" date="2022" name="Microorganisms">
        <title>Antibiotic Susceptibility, Resistance Gene Determinants and Corresponding Genomic Regions in Lactobacillus amylovorus Isolates Derived from Wild Boars and Domestic Pigs.</title>
        <authorList>
            <person name="Moravkova M."/>
            <person name="Kostovova I."/>
            <person name="Kavanova K."/>
            <person name="Pechar R."/>
            <person name="Stanek S."/>
            <person name="Brychta A."/>
            <person name="Zeman M."/>
            <person name="Kubasova T."/>
        </authorList>
    </citation>
    <scope>NUCLEOTIDE SEQUENCE</scope>
    <source>
        <strain evidence="2">M356A</strain>
    </source>
</reference>
<dbReference type="Pfam" id="PF18789">
    <property type="entry name" value="DarA_C"/>
    <property type="match status" value="1"/>
</dbReference>
<protein>
    <recommendedName>
        <fullName evidence="1">Defence against restriction A C-terminal domain-containing protein</fullName>
    </recommendedName>
</protein>
<sequence length="153" mass="17924">MNTDEKILQETLRVLFEEWDRSDKQEQAFANAQNLAKVEDFVLQLVEKVAPNTLNEMTSLDVQDYILKSYKRLGYELPKPVYRYYSTRRPVGIHTYPSGMKVLNIKNYNNRLSVEGLKAWGYIEFDAPLTDDEKLDYDLYANGEDEERVALPF</sequence>
<organism evidence="2 3">
    <name type="scientific">Lactobacillus amylovorus</name>
    <dbReference type="NCBI Taxonomy" id="1604"/>
    <lineage>
        <taxon>Bacteria</taxon>
        <taxon>Bacillati</taxon>
        <taxon>Bacillota</taxon>
        <taxon>Bacilli</taxon>
        <taxon>Lactobacillales</taxon>
        <taxon>Lactobacillaceae</taxon>
        <taxon>Lactobacillus</taxon>
    </lineage>
</organism>
<evidence type="ECO:0000313" key="3">
    <source>
        <dbReference type="Proteomes" id="UP001143700"/>
    </source>
</evidence>
<proteinExistence type="predicted"/>
<accession>A0A9X3W9M3</accession>
<name>A0A9X3W9M3_LACAM</name>
<dbReference type="Proteomes" id="UP001143700">
    <property type="component" value="Unassembled WGS sequence"/>
</dbReference>
<gene>
    <name evidence="2" type="ORF">ODV15_07770</name>
</gene>
<dbReference type="RefSeq" id="WP_271870394.1">
    <property type="nucleotide sequence ID" value="NZ_JAOTGU010000011.1"/>
</dbReference>